<dbReference type="Gene3D" id="3.10.180.10">
    <property type="entry name" value="2,3-Dihydroxybiphenyl 1,2-Dioxygenase, domain 1"/>
    <property type="match status" value="1"/>
</dbReference>
<dbReference type="RefSeq" id="WP_042581027.1">
    <property type="nucleotide sequence ID" value="NZ_JXQQ01000056.1"/>
</dbReference>
<dbReference type="Pfam" id="PF00903">
    <property type="entry name" value="Glyoxalase"/>
    <property type="match status" value="1"/>
</dbReference>
<name>A0A0D0MC16_VARPD</name>
<proteinExistence type="predicted"/>
<sequence length="125" mass="13587">MLGNIDATANLAVKDLAVARRFYEGTLGLAQVDAEGDEVVVYGSGNTRINVYRSEFAGTNQATAVTWQVGADIERLVAALKAKGVRFEHYDMPDTKLEGDLHVMGDMKVAWFKDPDGNILNLING</sequence>
<dbReference type="PROSITE" id="PS51819">
    <property type="entry name" value="VOC"/>
    <property type="match status" value="1"/>
</dbReference>
<dbReference type="EMBL" id="JXQQ01000056">
    <property type="protein sequence ID" value="KIQ27050.1"/>
    <property type="molecule type" value="Genomic_DNA"/>
</dbReference>
<dbReference type="InterPro" id="IPR004360">
    <property type="entry name" value="Glyas_Fos-R_dOase_dom"/>
</dbReference>
<dbReference type="OrthoDB" id="9804907at2"/>
<dbReference type="InterPro" id="IPR037523">
    <property type="entry name" value="VOC_core"/>
</dbReference>
<dbReference type="Proteomes" id="UP000032067">
    <property type="component" value="Unassembled WGS sequence"/>
</dbReference>
<evidence type="ECO:0000313" key="2">
    <source>
        <dbReference type="EMBL" id="KIQ27050.1"/>
    </source>
</evidence>
<protein>
    <submittedName>
        <fullName evidence="2">Glyoxalase</fullName>
    </submittedName>
</protein>
<gene>
    <name evidence="2" type="ORF">RT97_22355</name>
</gene>
<accession>A0A0D0MC16</accession>
<evidence type="ECO:0000259" key="1">
    <source>
        <dbReference type="PROSITE" id="PS51819"/>
    </source>
</evidence>
<evidence type="ECO:0000313" key="3">
    <source>
        <dbReference type="Proteomes" id="UP000032067"/>
    </source>
</evidence>
<dbReference type="InterPro" id="IPR029068">
    <property type="entry name" value="Glyas_Bleomycin-R_OHBP_Dase"/>
</dbReference>
<dbReference type="AlphaFoldDB" id="A0A0D0MC16"/>
<dbReference type="SUPFAM" id="SSF54593">
    <property type="entry name" value="Glyoxalase/Bleomycin resistance protein/Dihydroxybiphenyl dioxygenase"/>
    <property type="match status" value="1"/>
</dbReference>
<organism evidence="2 3">
    <name type="scientific">Variovorax paradoxus</name>
    <dbReference type="NCBI Taxonomy" id="34073"/>
    <lineage>
        <taxon>Bacteria</taxon>
        <taxon>Pseudomonadati</taxon>
        <taxon>Pseudomonadota</taxon>
        <taxon>Betaproteobacteria</taxon>
        <taxon>Burkholderiales</taxon>
        <taxon>Comamonadaceae</taxon>
        <taxon>Variovorax</taxon>
    </lineage>
</organism>
<feature type="domain" description="VOC" evidence="1">
    <location>
        <begin position="4"/>
        <end position="125"/>
    </location>
</feature>
<comment type="caution">
    <text evidence="2">The sequence shown here is derived from an EMBL/GenBank/DDBJ whole genome shotgun (WGS) entry which is preliminary data.</text>
</comment>
<reference evidence="2 3" key="1">
    <citation type="submission" date="2014-12" db="EMBL/GenBank/DDBJ databases">
        <title>16Stimator: statistical estimation of ribosomal gene copy numbers from draft genome assemblies.</title>
        <authorList>
            <person name="Perisin M.A."/>
            <person name="Vetter M."/>
            <person name="Gilbert J.A."/>
            <person name="Bergelson J."/>
        </authorList>
    </citation>
    <scope>NUCLEOTIDE SEQUENCE [LARGE SCALE GENOMIC DNA]</scope>
    <source>
        <strain evidence="2 3">MEDvA23</strain>
    </source>
</reference>